<dbReference type="OrthoDB" id="9776792at2"/>
<evidence type="ECO:0000313" key="2">
    <source>
        <dbReference type="Proteomes" id="UP000078486"/>
    </source>
</evidence>
<reference evidence="1 2" key="1">
    <citation type="submission" date="2016-01" db="EMBL/GenBank/DDBJ databases">
        <title>High potential of lignocellulose degradation of a new Verrucomicrobia species.</title>
        <authorList>
            <person name="Wang Y."/>
            <person name="Shi Y."/>
            <person name="Qiu Z."/>
            <person name="Liu S."/>
            <person name="Yang H."/>
        </authorList>
    </citation>
    <scope>NUCLEOTIDE SEQUENCE [LARGE SCALE GENOMIC DNA]</scope>
    <source>
        <strain evidence="1 2">TSB47</strain>
    </source>
</reference>
<dbReference type="STRING" id="1184151.AW736_17660"/>
<protein>
    <submittedName>
        <fullName evidence="1">Type I-C CRISPR-associated protein Cas7/Csd2</fullName>
    </submittedName>
</protein>
<accession>A0A178IFQ3</accession>
<dbReference type="Proteomes" id="UP000078486">
    <property type="component" value="Unassembled WGS sequence"/>
</dbReference>
<dbReference type="AlphaFoldDB" id="A0A178IFQ3"/>
<gene>
    <name evidence="1" type="ORF">AW736_17660</name>
</gene>
<dbReference type="InterPro" id="IPR006482">
    <property type="entry name" value="Cas7_Csh2/Csh2"/>
</dbReference>
<dbReference type="EMBL" id="LRRQ01000119">
    <property type="protein sequence ID" value="OAM88842.1"/>
    <property type="molecule type" value="Genomic_DNA"/>
</dbReference>
<dbReference type="NCBIfam" id="TIGR01595">
    <property type="entry name" value="cas_CT1132"/>
    <property type="match status" value="1"/>
</dbReference>
<dbReference type="NCBIfam" id="TIGR02589">
    <property type="entry name" value="cas_Csd2"/>
    <property type="match status" value="1"/>
</dbReference>
<comment type="caution">
    <text evidence="1">The sequence shown here is derived from an EMBL/GenBank/DDBJ whole genome shotgun (WGS) entry which is preliminary data.</text>
</comment>
<evidence type="ECO:0000313" key="1">
    <source>
        <dbReference type="EMBL" id="OAM88842.1"/>
    </source>
</evidence>
<dbReference type="GO" id="GO:0043571">
    <property type="term" value="P:maintenance of CRISPR repeat elements"/>
    <property type="evidence" value="ECO:0007669"/>
    <property type="project" value="InterPro"/>
</dbReference>
<dbReference type="InterPro" id="IPR013418">
    <property type="entry name" value="CRISPR-assoc_prot_Cas7/Csd2"/>
</dbReference>
<name>A0A178IFQ3_9BACT</name>
<dbReference type="Pfam" id="PF05107">
    <property type="entry name" value="Cas_Cas7"/>
    <property type="match status" value="1"/>
</dbReference>
<dbReference type="RefSeq" id="WP_068771591.1">
    <property type="nucleotide sequence ID" value="NZ_CP109796.1"/>
</dbReference>
<proteinExistence type="predicted"/>
<sequence>MNNRYDFVYLFDCKDGNPNGDPDAANSPRIDPQDMHGLVSDVCLKRKIRNYALLEKAGADGYDIFVQQGSVLNDKIGEAHKALGHDIDPKSEKKKATREQVGKARVEMCRRFYDVRTFGAVMSTGPNAGQVRGPVQLSFSRSIDSILPLDLSVTRMAVTEAKEADAPNQTMGRKNIIPYGLYRCHGFISANLANETGFSDDDLELLWRALSLMFDHDRSASRGTMAPQKLIVFKHASLLGNAPAHKLFDRVQVSLKPELAAAGKAARSFSDYIVTINRDNLPSGVEIIEKL</sequence>
<organism evidence="1 2">
    <name type="scientific">Termitidicoccus mucosus</name>
    <dbReference type="NCBI Taxonomy" id="1184151"/>
    <lineage>
        <taxon>Bacteria</taxon>
        <taxon>Pseudomonadati</taxon>
        <taxon>Verrucomicrobiota</taxon>
        <taxon>Opitutia</taxon>
        <taxon>Opitutales</taxon>
        <taxon>Opitutaceae</taxon>
        <taxon>Termitidicoccus</taxon>
    </lineage>
</organism>
<keyword evidence="2" id="KW-1185">Reference proteome</keyword>